<sequence length="209" mass="24016">MPVTEHPMQALAAYLPEGSFEQVVEYLHHYKVHLTVTKQRKSVLGDYRHAGMGRNHRISINGNLNKFEFLITLLHELAHLLTFEQYGNKVESHGREWKHLYSHLLVTFIQHKIFPADIEKALQASVLNPAATANGETALLLVLRKYNPVQKEDHVHLADLPEGALFMMDNGKIFRKGLIRRKRFDCEEIKTGLHYSVSPVIEVKMMKEG</sequence>
<comment type="caution">
    <text evidence="2">The sequence shown here is derived from an EMBL/GenBank/DDBJ whole genome shotgun (WGS) entry which is preliminary data.</text>
</comment>
<name>A0A8X8LDD6_9BACT</name>
<protein>
    <submittedName>
        <fullName evidence="2">SprT-like family protein</fullName>
    </submittedName>
</protein>
<dbReference type="AlphaFoldDB" id="A0A8X8LDD6"/>
<feature type="domain" description="SprT-like" evidence="1">
    <location>
        <begin position="29"/>
        <end position="101"/>
    </location>
</feature>
<dbReference type="Pfam" id="PF10263">
    <property type="entry name" value="SprT-like"/>
    <property type="match status" value="1"/>
</dbReference>
<dbReference type="GO" id="GO:0006950">
    <property type="term" value="P:response to stress"/>
    <property type="evidence" value="ECO:0007669"/>
    <property type="project" value="UniProtKB-ARBA"/>
</dbReference>
<dbReference type="RefSeq" id="WP_092721399.1">
    <property type="nucleotide sequence ID" value="NZ_FNNO01000001.1"/>
</dbReference>
<evidence type="ECO:0000313" key="2">
    <source>
        <dbReference type="EMBL" id="SDW09439.1"/>
    </source>
</evidence>
<dbReference type="EMBL" id="FNNO01000001">
    <property type="protein sequence ID" value="SDW09439.1"/>
    <property type="molecule type" value="Genomic_DNA"/>
</dbReference>
<evidence type="ECO:0000313" key="3">
    <source>
        <dbReference type="Proteomes" id="UP000198711"/>
    </source>
</evidence>
<dbReference type="InterPro" id="IPR006640">
    <property type="entry name" value="SprT-like_domain"/>
</dbReference>
<reference evidence="2 3" key="1">
    <citation type="submission" date="2016-10" db="EMBL/GenBank/DDBJ databases">
        <authorList>
            <person name="Varghese N."/>
            <person name="Submissions S."/>
        </authorList>
    </citation>
    <scope>NUCLEOTIDE SEQUENCE [LARGE SCALE GENOMIC DNA]</scope>
    <source>
        <strain evidence="2 3">DSM 25353</strain>
    </source>
</reference>
<gene>
    <name evidence="2" type="ORF">SAMN05444410_101224</name>
</gene>
<dbReference type="Proteomes" id="UP000198711">
    <property type="component" value="Unassembled WGS sequence"/>
</dbReference>
<organism evidence="2 3">
    <name type="scientific">Hydrobacter penzbergensis</name>
    <dbReference type="NCBI Taxonomy" id="1235997"/>
    <lineage>
        <taxon>Bacteria</taxon>
        <taxon>Pseudomonadati</taxon>
        <taxon>Bacteroidota</taxon>
        <taxon>Chitinophagia</taxon>
        <taxon>Chitinophagales</taxon>
        <taxon>Chitinophagaceae</taxon>
        <taxon>Hydrobacter</taxon>
    </lineage>
</organism>
<proteinExistence type="predicted"/>
<keyword evidence="3" id="KW-1185">Reference proteome</keyword>
<evidence type="ECO:0000259" key="1">
    <source>
        <dbReference type="Pfam" id="PF10263"/>
    </source>
</evidence>
<accession>A0A8X8LDD6</accession>